<gene>
    <name evidence="2" type="ORF">Q73A0000_08900</name>
</gene>
<dbReference type="KEGG" id="kfa:Q73A0000_08900"/>
<feature type="chain" id="PRO_5032411942" description="DUF4468 domain-containing protein" evidence="1">
    <location>
        <begin position="20"/>
        <end position="148"/>
    </location>
</feature>
<dbReference type="AlphaFoldDB" id="A0A7M2YA71"/>
<reference evidence="2 3" key="1">
    <citation type="submission" date="2019-05" db="EMBL/GenBank/DDBJ databases">
        <title>Chryseobacterium sp. isolated from King George Island, maritime Antarctica.</title>
        <authorList>
            <person name="Peng X."/>
        </authorList>
    </citation>
    <scope>NUCLEOTIDE SEQUENCE [LARGE SCALE GENOMIC DNA]</scope>
    <source>
        <strain evidence="2 3">7-3A</strain>
    </source>
</reference>
<evidence type="ECO:0000313" key="2">
    <source>
        <dbReference type="EMBL" id="QOW10474.1"/>
    </source>
</evidence>
<feature type="signal peptide" evidence="1">
    <location>
        <begin position="1"/>
        <end position="19"/>
    </location>
</feature>
<organism evidence="2 3">
    <name type="scientific">Kaistella flava</name>
    <name type="common">ex Peng et al. 2021</name>
    <dbReference type="NCBI Taxonomy" id="2038776"/>
    <lineage>
        <taxon>Bacteria</taxon>
        <taxon>Pseudomonadati</taxon>
        <taxon>Bacteroidota</taxon>
        <taxon>Flavobacteriia</taxon>
        <taxon>Flavobacteriales</taxon>
        <taxon>Weeksellaceae</taxon>
        <taxon>Chryseobacterium group</taxon>
        <taxon>Kaistella</taxon>
    </lineage>
</organism>
<sequence>MKKLIFVVLLIILAGCNSRSNQTKYTDFDYSFARSGGLSPIYENLLIKGNKVHYSFEGQGKKVKKDFIISNDDLIKIENTLTENKFTKIQQDYKKLYDNISVEINVKKGNNAGSKTDASLIMQKNKNHWEKIVSAFQQVIDSNIKSES</sequence>
<name>A0A7M2YA71_9FLAO</name>
<keyword evidence="1" id="KW-0732">Signal</keyword>
<proteinExistence type="predicted"/>
<dbReference type="EMBL" id="CP040442">
    <property type="protein sequence ID" value="QOW10474.1"/>
    <property type="molecule type" value="Genomic_DNA"/>
</dbReference>
<dbReference type="PROSITE" id="PS51257">
    <property type="entry name" value="PROKAR_LIPOPROTEIN"/>
    <property type="match status" value="1"/>
</dbReference>
<accession>A0A7M2YA71</accession>
<keyword evidence="3" id="KW-1185">Reference proteome</keyword>
<evidence type="ECO:0000256" key="1">
    <source>
        <dbReference type="SAM" id="SignalP"/>
    </source>
</evidence>
<evidence type="ECO:0000313" key="3">
    <source>
        <dbReference type="Proteomes" id="UP000594195"/>
    </source>
</evidence>
<dbReference type="RefSeq" id="WP_193810641.1">
    <property type="nucleotide sequence ID" value="NZ_CP040442.1"/>
</dbReference>
<protein>
    <recommendedName>
        <fullName evidence="4">DUF4468 domain-containing protein</fullName>
    </recommendedName>
</protein>
<dbReference type="Proteomes" id="UP000594195">
    <property type="component" value="Chromosome"/>
</dbReference>
<evidence type="ECO:0008006" key="4">
    <source>
        <dbReference type="Google" id="ProtNLM"/>
    </source>
</evidence>